<gene>
    <name evidence="2" type="ORF">UFOVP929_41</name>
</gene>
<sequence>MTATTVNAYGGGVMLRDARGRFAGVQRGGVPVPSGGGFRVIGGRVFTVTVLPPARPPAWACKVRPVGKSQHGKRGGVRHGERERWEHRAARMATA</sequence>
<protein>
    <submittedName>
        <fullName evidence="2">Uncharacterized protein</fullName>
    </submittedName>
</protein>
<accession>A0A6J5PSN6</accession>
<feature type="compositionally biased region" description="Basic and acidic residues" evidence="1">
    <location>
        <begin position="78"/>
        <end position="89"/>
    </location>
</feature>
<name>A0A6J5PSN6_9CAUD</name>
<dbReference type="EMBL" id="LR796871">
    <property type="protein sequence ID" value="CAB4172058.1"/>
    <property type="molecule type" value="Genomic_DNA"/>
</dbReference>
<proteinExistence type="predicted"/>
<evidence type="ECO:0000256" key="1">
    <source>
        <dbReference type="SAM" id="MobiDB-lite"/>
    </source>
</evidence>
<organism evidence="2">
    <name type="scientific">uncultured Caudovirales phage</name>
    <dbReference type="NCBI Taxonomy" id="2100421"/>
    <lineage>
        <taxon>Viruses</taxon>
        <taxon>Duplodnaviria</taxon>
        <taxon>Heunggongvirae</taxon>
        <taxon>Uroviricota</taxon>
        <taxon>Caudoviricetes</taxon>
        <taxon>Peduoviridae</taxon>
        <taxon>Maltschvirus</taxon>
        <taxon>Maltschvirus maltsch</taxon>
    </lineage>
</organism>
<evidence type="ECO:0000313" key="2">
    <source>
        <dbReference type="EMBL" id="CAB4172058.1"/>
    </source>
</evidence>
<reference evidence="2" key="1">
    <citation type="submission" date="2020-05" db="EMBL/GenBank/DDBJ databases">
        <authorList>
            <person name="Chiriac C."/>
            <person name="Salcher M."/>
            <person name="Ghai R."/>
            <person name="Kavagutti S V."/>
        </authorList>
    </citation>
    <scope>NUCLEOTIDE SEQUENCE</scope>
</reference>
<feature type="region of interest" description="Disordered" evidence="1">
    <location>
        <begin position="64"/>
        <end position="95"/>
    </location>
</feature>